<keyword evidence="2" id="KW-1185">Reference proteome</keyword>
<accession>A0ABQ3HSZ3</accession>
<name>A0ABQ3HSZ3_9SPHI</name>
<dbReference type="Proteomes" id="UP000620550">
    <property type="component" value="Unassembled WGS sequence"/>
</dbReference>
<reference evidence="2" key="1">
    <citation type="journal article" date="2019" name="Int. J. Syst. Evol. Microbiol.">
        <title>The Global Catalogue of Microorganisms (GCM) 10K type strain sequencing project: providing services to taxonomists for standard genome sequencing and annotation.</title>
        <authorList>
            <consortium name="The Broad Institute Genomics Platform"/>
            <consortium name="The Broad Institute Genome Sequencing Center for Infectious Disease"/>
            <person name="Wu L."/>
            <person name="Ma J."/>
        </authorList>
    </citation>
    <scope>NUCLEOTIDE SEQUENCE [LARGE SCALE GENOMIC DNA]</scope>
    <source>
        <strain evidence="2">CGMCC 1.12966</strain>
    </source>
</reference>
<comment type="caution">
    <text evidence="1">The sequence shown here is derived from an EMBL/GenBank/DDBJ whole genome shotgun (WGS) entry which is preliminary data.</text>
</comment>
<dbReference type="RefSeq" id="WP_189625749.1">
    <property type="nucleotide sequence ID" value="NZ_BNAF01000004.1"/>
</dbReference>
<protein>
    <submittedName>
        <fullName evidence="1">Uncharacterized protein</fullName>
    </submittedName>
</protein>
<organism evidence="1 2">
    <name type="scientific">Sphingobacterium griseoflavum</name>
    <dbReference type="NCBI Taxonomy" id="1474952"/>
    <lineage>
        <taxon>Bacteria</taxon>
        <taxon>Pseudomonadati</taxon>
        <taxon>Bacteroidota</taxon>
        <taxon>Sphingobacteriia</taxon>
        <taxon>Sphingobacteriales</taxon>
        <taxon>Sphingobacteriaceae</taxon>
        <taxon>Sphingobacterium</taxon>
    </lineage>
</organism>
<sequence length="244" mass="27996">MGKTENKRTETHGSFGDLEKTIIINNLMRTPFEQRNQQWRADFLANIAGANLKLGNPEVVMSNDGYPYFQLETVNTGENFQAVVLERQLDTLLEHGFGVVINAQASQPDWVFSYGDLVNLKINKEFYTDKSIFSNPKEQQCIGKDEDILVGQPSEEILPRSVRQYIREFLQESGVKNPKVMLIARNYTDEKSVSQDLVFNMVPAQFSSEKDFDRIMKSLSWFLPKHYSFFGVDEMSVENGFQPV</sequence>
<evidence type="ECO:0000313" key="1">
    <source>
        <dbReference type="EMBL" id="GHE30776.1"/>
    </source>
</evidence>
<proteinExistence type="predicted"/>
<dbReference type="EMBL" id="BNAF01000004">
    <property type="protein sequence ID" value="GHE30776.1"/>
    <property type="molecule type" value="Genomic_DNA"/>
</dbReference>
<evidence type="ECO:0000313" key="2">
    <source>
        <dbReference type="Proteomes" id="UP000620550"/>
    </source>
</evidence>
<gene>
    <name evidence="1" type="ORF">GCM10017764_12170</name>
</gene>